<dbReference type="HOGENOM" id="CLU_040274_1_0_9"/>
<evidence type="ECO:0000256" key="6">
    <source>
        <dbReference type="SAM" id="Phobius"/>
    </source>
</evidence>
<dbReference type="PANTHER" id="PTHR30250">
    <property type="entry name" value="PST FAMILY PREDICTED COLANIC ACID TRANSPORTER"/>
    <property type="match status" value="1"/>
</dbReference>
<keyword evidence="3 6" id="KW-0812">Transmembrane</keyword>
<dbReference type="PANTHER" id="PTHR30250:SF11">
    <property type="entry name" value="O-ANTIGEN TRANSPORTER-RELATED"/>
    <property type="match status" value="1"/>
</dbReference>
<keyword evidence="4 6" id="KW-1133">Transmembrane helix</keyword>
<evidence type="ECO:0000256" key="3">
    <source>
        <dbReference type="ARBA" id="ARBA00022692"/>
    </source>
</evidence>
<evidence type="ECO:0000256" key="1">
    <source>
        <dbReference type="ARBA" id="ARBA00004651"/>
    </source>
</evidence>
<dbReference type="eggNOG" id="COG2244">
    <property type="taxonomic scope" value="Bacteria"/>
</dbReference>
<feature type="transmembrane region" description="Helical" evidence="6">
    <location>
        <begin position="309"/>
        <end position="333"/>
    </location>
</feature>
<dbReference type="AlphaFoldDB" id="D4RX54"/>
<feature type="transmembrane region" description="Helical" evidence="6">
    <location>
        <begin position="122"/>
        <end position="145"/>
    </location>
</feature>
<feature type="transmembrane region" description="Helical" evidence="6">
    <location>
        <begin position="183"/>
        <end position="201"/>
    </location>
</feature>
<keyword evidence="2" id="KW-1003">Cell membrane</keyword>
<sequence length="508" mass="58380">MNRKKRTAVNATVGIFYKIVCMVFPFLIRTIIIKILGDEYAGLNSLFTSIISALSLAELGVGNAVVYCMYEPIVKKQNDKLCSLLNHIKKMYNIIGAIVLFVGILITPFLKYLIKGDYPADVNLYILFFMYLFNLVFGYFFYGYTTSLFLAHQRNDVISITSLIVFVIQYILQILILFLTHNYMFYILIYAIIVIPQNIIYKVASKKMYPEIRCQGNISDQLKKKIKVEVLSLLGHKIGAVILVSIDSALISAFLGLSELAKYGNYYYIYSSVIALTTIIAQGMLAGIGAKIVDDKKATYDLFMKLSMAWMLMVTICSSCLIGLLNPFIGMVFGREYCYSKMVVLVMVVYYFSWQFRNMGLIFKDAAGLWSKDWYKPYIGMFINLIFSIIFLKIYGTVVAVLLPTIIVMALLYYPIETFVIHKYLFDKIMWNYIIWTIEFVVFSIFTVGINNFICNYLIRNESIIIFIIKMFISIAVPSITFVAFFHKTEQFKLLKSDIKSIIKIQKS</sequence>
<feature type="transmembrane region" description="Helical" evidence="6">
    <location>
        <begin position="465"/>
        <end position="486"/>
    </location>
</feature>
<feature type="transmembrane region" description="Helical" evidence="6">
    <location>
        <begin position="433"/>
        <end position="459"/>
    </location>
</feature>
<feature type="transmembrane region" description="Helical" evidence="6">
    <location>
        <begin position="339"/>
        <end position="356"/>
    </location>
</feature>
<dbReference type="InterPro" id="IPR050833">
    <property type="entry name" value="Poly_Biosynth_Transport"/>
</dbReference>
<organism evidence="7 8">
    <name type="scientific">Eshraghiella crossota DSM 2876</name>
    <dbReference type="NCBI Taxonomy" id="511680"/>
    <lineage>
        <taxon>Bacteria</taxon>
        <taxon>Bacillati</taxon>
        <taxon>Bacillota</taxon>
        <taxon>Clostridia</taxon>
        <taxon>Lachnospirales</taxon>
        <taxon>Lachnospiraceae</taxon>
        <taxon>Eshraghiella</taxon>
    </lineage>
</organism>
<dbReference type="GO" id="GO:0005886">
    <property type="term" value="C:plasma membrane"/>
    <property type="evidence" value="ECO:0007669"/>
    <property type="project" value="UniProtKB-SubCell"/>
</dbReference>
<keyword evidence="5 6" id="KW-0472">Membrane</keyword>
<dbReference type="RefSeq" id="WP_005601210.1">
    <property type="nucleotide sequence ID" value="NZ_GG663519.1"/>
</dbReference>
<feature type="transmembrane region" description="Helical" evidence="6">
    <location>
        <begin position="45"/>
        <end position="70"/>
    </location>
</feature>
<evidence type="ECO:0000313" key="8">
    <source>
        <dbReference type="Proteomes" id="UP000006238"/>
    </source>
</evidence>
<feature type="transmembrane region" description="Helical" evidence="6">
    <location>
        <begin position="377"/>
        <end position="395"/>
    </location>
</feature>
<feature type="transmembrane region" description="Helical" evidence="6">
    <location>
        <begin position="267"/>
        <end position="288"/>
    </location>
</feature>
<name>D4RX54_9FIRM</name>
<feature type="transmembrane region" description="Helical" evidence="6">
    <location>
        <begin position="401"/>
        <end position="421"/>
    </location>
</feature>
<evidence type="ECO:0000256" key="4">
    <source>
        <dbReference type="ARBA" id="ARBA00022989"/>
    </source>
</evidence>
<dbReference type="InterPro" id="IPR002797">
    <property type="entry name" value="Polysacc_synth"/>
</dbReference>
<feature type="transmembrane region" description="Helical" evidence="6">
    <location>
        <begin position="91"/>
        <end position="110"/>
    </location>
</feature>
<evidence type="ECO:0000256" key="5">
    <source>
        <dbReference type="ARBA" id="ARBA00023136"/>
    </source>
</evidence>
<proteinExistence type="predicted"/>
<gene>
    <name evidence="7" type="ORF">BUTYVIB_00405</name>
</gene>
<dbReference type="Proteomes" id="UP000006238">
    <property type="component" value="Unassembled WGS sequence"/>
</dbReference>
<accession>D4RX54</accession>
<evidence type="ECO:0000256" key="2">
    <source>
        <dbReference type="ARBA" id="ARBA00022475"/>
    </source>
</evidence>
<keyword evidence="8" id="KW-1185">Reference proteome</keyword>
<reference evidence="7 8" key="1">
    <citation type="submission" date="2010-02" db="EMBL/GenBank/DDBJ databases">
        <authorList>
            <person name="Weinstock G."/>
            <person name="Sodergren E."/>
            <person name="Clifton S."/>
            <person name="Fulton L."/>
            <person name="Fulton B."/>
            <person name="Courtney L."/>
            <person name="Fronick C."/>
            <person name="Harrison M."/>
            <person name="Strong C."/>
            <person name="Farmer C."/>
            <person name="Delahaunty K."/>
            <person name="Markovic C."/>
            <person name="Hall O."/>
            <person name="Minx P."/>
            <person name="Tomlinson C."/>
            <person name="Mitreva M."/>
            <person name="Nelson J."/>
            <person name="Hou S."/>
            <person name="Wollam A."/>
            <person name="Pepin K.H."/>
            <person name="Johnson M."/>
            <person name="Bhonagiri V."/>
            <person name="Zhang X."/>
            <person name="Suruliraj S."/>
            <person name="Warren W."/>
            <person name="Chinwalla A."/>
            <person name="Mardis E.R."/>
            <person name="Wilson R.K."/>
        </authorList>
    </citation>
    <scope>NUCLEOTIDE SEQUENCE [LARGE SCALE GENOMIC DNA]</scope>
    <source>
        <strain evidence="7 8">DSM 2876</strain>
    </source>
</reference>
<dbReference type="Pfam" id="PF01943">
    <property type="entry name" value="Polysacc_synt"/>
    <property type="match status" value="1"/>
</dbReference>
<feature type="transmembrane region" description="Helical" evidence="6">
    <location>
        <begin position="12"/>
        <end position="33"/>
    </location>
</feature>
<comment type="subcellular location">
    <subcellularLocation>
        <location evidence="1">Cell membrane</location>
        <topology evidence="1">Multi-pass membrane protein</topology>
    </subcellularLocation>
</comment>
<evidence type="ECO:0000313" key="7">
    <source>
        <dbReference type="EMBL" id="EFF69494.1"/>
    </source>
</evidence>
<protein>
    <submittedName>
        <fullName evidence="7">Polysaccharide biosynthesis protein</fullName>
    </submittedName>
</protein>
<dbReference type="GeneID" id="98918768"/>
<dbReference type="EMBL" id="ABWN01000018">
    <property type="protein sequence ID" value="EFF69494.1"/>
    <property type="molecule type" value="Genomic_DNA"/>
</dbReference>
<feature type="transmembrane region" description="Helical" evidence="6">
    <location>
        <begin position="157"/>
        <end position="177"/>
    </location>
</feature>
<comment type="caution">
    <text evidence="7">The sequence shown here is derived from an EMBL/GenBank/DDBJ whole genome shotgun (WGS) entry which is preliminary data.</text>
</comment>